<dbReference type="Proteomes" id="UP000028582">
    <property type="component" value="Unassembled WGS sequence"/>
</dbReference>
<evidence type="ECO:0000313" key="2">
    <source>
        <dbReference type="EMBL" id="ETO69852.1"/>
    </source>
</evidence>
<evidence type="ECO:0000256" key="1">
    <source>
        <dbReference type="SAM" id="SignalP"/>
    </source>
</evidence>
<evidence type="ECO:0000313" key="3">
    <source>
        <dbReference type="Proteomes" id="UP000028582"/>
    </source>
</evidence>
<reference evidence="2 3" key="1">
    <citation type="submission" date="2013-11" db="EMBL/GenBank/DDBJ databases">
        <title>The Genome Sequence of Phytophthora parasitica P1976.</title>
        <authorList>
            <consortium name="The Broad Institute Genomics Platform"/>
            <person name="Russ C."/>
            <person name="Tyler B."/>
            <person name="Panabieres F."/>
            <person name="Shan W."/>
            <person name="Tripathy S."/>
            <person name="Grunwald N."/>
            <person name="Machado M."/>
            <person name="Johnson C.S."/>
            <person name="Walker B."/>
            <person name="Young S."/>
            <person name="Zeng Q."/>
            <person name="Gargeya S."/>
            <person name="Fitzgerald M."/>
            <person name="Haas B."/>
            <person name="Abouelleil A."/>
            <person name="Allen A.W."/>
            <person name="Alvarado L."/>
            <person name="Arachchi H.M."/>
            <person name="Berlin A.M."/>
            <person name="Chapman S.B."/>
            <person name="Gainer-Dewar J."/>
            <person name="Goldberg J."/>
            <person name="Griggs A."/>
            <person name="Gujja S."/>
            <person name="Hansen M."/>
            <person name="Howarth C."/>
            <person name="Imamovic A."/>
            <person name="Ireland A."/>
            <person name="Larimer J."/>
            <person name="McCowan C."/>
            <person name="Murphy C."/>
            <person name="Pearson M."/>
            <person name="Poon T.W."/>
            <person name="Priest M."/>
            <person name="Roberts A."/>
            <person name="Saif S."/>
            <person name="Shea T."/>
            <person name="Sisk P."/>
            <person name="Sykes S."/>
            <person name="Wortman J."/>
            <person name="Nusbaum C."/>
            <person name="Birren B."/>
        </authorList>
    </citation>
    <scope>NUCLEOTIDE SEQUENCE [LARGE SCALE GENOMIC DNA]</scope>
    <source>
        <strain evidence="2 3">P1976</strain>
    </source>
</reference>
<gene>
    <name evidence="2" type="ORF">F444_13631</name>
</gene>
<name>A0A080ZT91_PHYNI</name>
<protein>
    <recommendedName>
        <fullName evidence="4">RxLR effector protein</fullName>
    </recommendedName>
</protein>
<proteinExistence type="predicted"/>
<organism evidence="2 3">
    <name type="scientific">Phytophthora nicotianae P1976</name>
    <dbReference type="NCBI Taxonomy" id="1317066"/>
    <lineage>
        <taxon>Eukaryota</taxon>
        <taxon>Sar</taxon>
        <taxon>Stramenopiles</taxon>
        <taxon>Oomycota</taxon>
        <taxon>Peronosporomycetes</taxon>
        <taxon>Peronosporales</taxon>
        <taxon>Peronosporaceae</taxon>
        <taxon>Phytophthora</taxon>
    </lineage>
</organism>
<feature type="chain" id="PRO_5001753359" description="RxLR effector protein" evidence="1">
    <location>
        <begin position="25"/>
        <end position="151"/>
    </location>
</feature>
<dbReference type="OrthoDB" id="116496at2759"/>
<comment type="caution">
    <text evidence="2">The sequence shown here is derived from an EMBL/GenBank/DDBJ whole genome shotgun (WGS) entry which is preliminary data.</text>
</comment>
<sequence length="151" mass="16336">MRFSVFVVLFVASFVACRTSFASAENIALVNSDSRRLRSEAVNPDNAAKIAGGFLTKLKENSAMRKALNAVKTSNGDEMAVRRAITGFATAKEAAKMTDDNLAKLSVMIAESAKKNPKSWPRLRKFATIMLGVNVGGLAIYGAYRLITDNN</sequence>
<feature type="signal peptide" evidence="1">
    <location>
        <begin position="1"/>
        <end position="24"/>
    </location>
</feature>
<dbReference type="EMBL" id="ANJA01002476">
    <property type="protein sequence ID" value="ETO69852.1"/>
    <property type="molecule type" value="Genomic_DNA"/>
</dbReference>
<dbReference type="PROSITE" id="PS51257">
    <property type="entry name" value="PROKAR_LIPOPROTEIN"/>
    <property type="match status" value="1"/>
</dbReference>
<dbReference type="AlphaFoldDB" id="A0A080ZT91"/>
<accession>A0A080ZT91</accession>
<keyword evidence="1" id="KW-0732">Signal</keyword>
<evidence type="ECO:0008006" key="4">
    <source>
        <dbReference type="Google" id="ProtNLM"/>
    </source>
</evidence>